<keyword evidence="2" id="KW-1185">Reference proteome</keyword>
<sequence length="650" mass="72156">MSDNLELVAKVGGVELLAIVDDAYDPPRGEEISEDAFNRFVQSMEDDPQRIIALTAASAFVEDDLDDWETFAAKAELVEHLWKLSVGVAVHGAMTDGVGLSLEILFSDVSHDRISKLQQLKPLEKLLAATKVRVMKLGADPEPSVVAKANVVFLDLFLSSDVPPNPMPGETPRTVFDKARERAIRYLEDVRRETQDDVTAVPPAFILISSLGTQQVAQNFRKRTSQTASRFRFVQKQALEREDPQDLLAIAEILRTCRASALFEPLRKALPTVIAEAQGWVAQRLVELDIADFARLFELSLQSEGQLVEDYIKEVVAGAVAERIMCSFTKHAPTKDRPNPFDDVPSRFVEAPSNAMAELYSATRMTSERGYRGPDDSMPVPGDLFLEGALPKRASTSLVGRTITAVMTPICDLMSRNGGEPAATSVLMLEGTLRPTYHNHKLDPQIVIVNGRFYEVDWSMKHPQALPLKQLKKEVQQLKKEVQQKKRIWLGRLKAEHFLALQSEYLSSFARVGLLKAPALFEPLAGKVCVREGGSLIELDDGFDFKSSFAFQSPQRGKDATKQPVFFTGAFLEHLRAVLQQTAESEERHADTRAKAKGLLERMDQLVMMVTRRPPASQGINDYLKVELLPQRGAAVPAAPNHVILVVLKA</sequence>
<reference evidence="2" key="1">
    <citation type="journal article" date="2019" name="Int. J. Syst. Evol. Microbiol.">
        <title>The Global Catalogue of Microorganisms (GCM) 10K type strain sequencing project: providing services to taxonomists for standard genome sequencing and annotation.</title>
        <authorList>
            <consortium name="The Broad Institute Genomics Platform"/>
            <consortium name="The Broad Institute Genome Sequencing Center for Infectious Disease"/>
            <person name="Wu L."/>
            <person name="Ma J."/>
        </authorList>
    </citation>
    <scope>NUCLEOTIDE SEQUENCE [LARGE SCALE GENOMIC DNA]</scope>
    <source>
        <strain evidence="2">KCTC 42281</strain>
    </source>
</reference>
<evidence type="ECO:0000313" key="1">
    <source>
        <dbReference type="EMBL" id="MFC3704759.1"/>
    </source>
</evidence>
<dbReference type="EMBL" id="JBHRYD010000005">
    <property type="protein sequence ID" value="MFC3704759.1"/>
    <property type="molecule type" value="Genomic_DNA"/>
</dbReference>
<name>A0ABV7X0R9_9HYPH</name>
<gene>
    <name evidence="1" type="ORF">ACFOOL_08320</name>
</gene>
<protein>
    <submittedName>
        <fullName evidence="1">Uncharacterized protein</fullName>
    </submittedName>
</protein>
<organism evidence="1 2">
    <name type="scientific">Devosia honganensis</name>
    <dbReference type="NCBI Taxonomy" id="1610527"/>
    <lineage>
        <taxon>Bacteria</taxon>
        <taxon>Pseudomonadati</taxon>
        <taxon>Pseudomonadota</taxon>
        <taxon>Alphaproteobacteria</taxon>
        <taxon>Hyphomicrobiales</taxon>
        <taxon>Devosiaceae</taxon>
        <taxon>Devosia</taxon>
    </lineage>
</organism>
<evidence type="ECO:0000313" key="2">
    <source>
        <dbReference type="Proteomes" id="UP001595613"/>
    </source>
</evidence>
<proteinExistence type="predicted"/>
<dbReference type="Proteomes" id="UP001595613">
    <property type="component" value="Unassembled WGS sequence"/>
</dbReference>
<accession>A0ABV7X0R9</accession>
<comment type="caution">
    <text evidence="1">The sequence shown here is derived from an EMBL/GenBank/DDBJ whole genome shotgun (WGS) entry which is preliminary data.</text>
</comment>
<dbReference type="RefSeq" id="WP_380096487.1">
    <property type="nucleotide sequence ID" value="NZ_JBHRYD010000005.1"/>
</dbReference>